<evidence type="ECO:0000313" key="3">
    <source>
        <dbReference type="EMBL" id="MBB5131310.1"/>
    </source>
</evidence>
<feature type="transmembrane region" description="Helical" evidence="2">
    <location>
        <begin position="85"/>
        <end position="105"/>
    </location>
</feature>
<evidence type="ECO:0000256" key="2">
    <source>
        <dbReference type="SAM" id="Phobius"/>
    </source>
</evidence>
<feature type="transmembrane region" description="Helical" evidence="2">
    <location>
        <begin position="31"/>
        <end position="50"/>
    </location>
</feature>
<feature type="transmembrane region" description="Helical" evidence="2">
    <location>
        <begin position="56"/>
        <end position="78"/>
    </location>
</feature>
<feature type="compositionally biased region" description="Pro residues" evidence="1">
    <location>
        <begin position="355"/>
        <end position="377"/>
    </location>
</feature>
<dbReference type="PANTHER" id="PTHR32196">
    <property type="entry name" value="ABC TRANSPORTER PERMEASE PROTEIN YPHD-RELATED-RELATED"/>
    <property type="match status" value="1"/>
</dbReference>
<organism evidence="3 4">
    <name type="scientific">Thermocatellispora tengchongensis</name>
    <dbReference type="NCBI Taxonomy" id="1073253"/>
    <lineage>
        <taxon>Bacteria</taxon>
        <taxon>Bacillati</taxon>
        <taxon>Actinomycetota</taxon>
        <taxon>Actinomycetes</taxon>
        <taxon>Streptosporangiales</taxon>
        <taxon>Streptosporangiaceae</taxon>
        <taxon>Thermocatellispora</taxon>
    </lineage>
</organism>
<feature type="region of interest" description="Disordered" evidence="1">
    <location>
        <begin position="333"/>
        <end position="377"/>
    </location>
</feature>
<feature type="transmembrane region" description="Helical" evidence="2">
    <location>
        <begin position="277"/>
        <end position="295"/>
    </location>
</feature>
<dbReference type="GO" id="GO:0005886">
    <property type="term" value="C:plasma membrane"/>
    <property type="evidence" value="ECO:0007669"/>
    <property type="project" value="TreeGrafter"/>
</dbReference>
<dbReference type="AlphaFoldDB" id="A0A840P1G7"/>
<comment type="caution">
    <text evidence="3">The sequence shown here is derived from an EMBL/GenBank/DDBJ whole genome shotgun (WGS) entry which is preliminary data.</text>
</comment>
<accession>A0A840P1G7</accession>
<reference evidence="3 4" key="1">
    <citation type="submission" date="2020-08" db="EMBL/GenBank/DDBJ databases">
        <title>Genomic Encyclopedia of Type Strains, Phase IV (KMG-IV): sequencing the most valuable type-strain genomes for metagenomic binning, comparative biology and taxonomic classification.</title>
        <authorList>
            <person name="Goeker M."/>
        </authorList>
    </citation>
    <scope>NUCLEOTIDE SEQUENCE [LARGE SCALE GENOMIC DNA]</scope>
    <source>
        <strain evidence="3 4">DSM 45615</strain>
    </source>
</reference>
<keyword evidence="2" id="KW-0812">Transmembrane</keyword>
<dbReference type="Proteomes" id="UP000578449">
    <property type="component" value="Unassembled WGS sequence"/>
</dbReference>
<evidence type="ECO:0000313" key="4">
    <source>
        <dbReference type="Proteomes" id="UP000578449"/>
    </source>
</evidence>
<feature type="transmembrane region" description="Helical" evidence="2">
    <location>
        <begin position="141"/>
        <end position="161"/>
    </location>
</feature>
<feature type="transmembrane region" description="Helical" evidence="2">
    <location>
        <begin position="301"/>
        <end position="321"/>
    </location>
</feature>
<sequence>MNPTQPPGPVFGVPLAAAPPAAPRDRLIVHLAWEGVLLFFAMVLLVALLVTTPSQLLANLFPQAGISGLLAAAVAFSLRTGAPNLAAGGMAVLTSALIGVFVVQAGMPPAAAFALALVLVTVAGLVLGALAAVLSVPAWAVTLLGGAVLEWLALGLVGGRGVPVPSPIGDPGWLWFLLFALVSIGGGLLWLVPGVRAALSGARRPVADPGRWAGLAAGAGALAGIAVSGLLAAVAGLALVTRLHGTTVGSGQSLLLSALAAALLGGTSLFGRRAGVAGTFLAVLIVTSVTSLLLFHGAPTWMTGLVTAVLGLLGLGAVRLLESLQPVAAPVQVAFAPPPPPQSPPSSFPQSSSPQSPPLPSPPPPFSSPPRGPGEPG</sequence>
<evidence type="ECO:0000256" key="1">
    <source>
        <dbReference type="SAM" id="MobiDB-lite"/>
    </source>
</evidence>
<feature type="transmembrane region" description="Helical" evidence="2">
    <location>
        <begin position="212"/>
        <end position="240"/>
    </location>
</feature>
<feature type="transmembrane region" description="Helical" evidence="2">
    <location>
        <begin position="111"/>
        <end position="134"/>
    </location>
</feature>
<dbReference type="EMBL" id="JACHGN010000002">
    <property type="protein sequence ID" value="MBB5131310.1"/>
    <property type="molecule type" value="Genomic_DNA"/>
</dbReference>
<keyword evidence="2" id="KW-1133">Transmembrane helix</keyword>
<keyword evidence="4" id="KW-1185">Reference proteome</keyword>
<feature type="transmembrane region" description="Helical" evidence="2">
    <location>
        <begin position="173"/>
        <end position="192"/>
    </location>
</feature>
<feature type="transmembrane region" description="Helical" evidence="2">
    <location>
        <begin position="252"/>
        <end position="270"/>
    </location>
</feature>
<keyword evidence="2" id="KW-0472">Membrane</keyword>
<dbReference type="RefSeq" id="WP_185048157.1">
    <property type="nucleotide sequence ID" value="NZ_BAABIX010000023.1"/>
</dbReference>
<name>A0A840P1G7_9ACTN</name>
<gene>
    <name evidence="3" type="ORF">HNP84_001016</name>
</gene>
<protein>
    <submittedName>
        <fullName evidence="3">Ribose/xylose/arabinose/galactoside ABC-type transport system permease subunit</fullName>
    </submittedName>
</protein>
<feature type="compositionally biased region" description="Pro residues" evidence="1">
    <location>
        <begin position="336"/>
        <end position="347"/>
    </location>
</feature>
<proteinExistence type="predicted"/>